<dbReference type="Pfam" id="PF01872">
    <property type="entry name" value="RibD_C"/>
    <property type="match status" value="1"/>
</dbReference>
<gene>
    <name evidence="2" type="ORF">LARV_00758</name>
</gene>
<name>A0A0S7BCQ9_9CHLR</name>
<dbReference type="GO" id="GO:0008703">
    <property type="term" value="F:5-amino-6-(5-phosphoribosylamino)uracil reductase activity"/>
    <property type="evidence" value="ECO:0007669"/>
    <property type="project" value="InterPro"/>
</dbReference>
<feature type="domain" description="Bacterial bifunctional deaminase-reductase C-terminal" evidence="1">
    <location>
        <begin position="2"/>
        <end position="176"/>
    </location>
</feature>
<dbReference type="InterPro" id="IPR050765">
    <property type="entry name" value="Riboflavin_Biosynth_HTPR"/>
</dbReference>
<organism evidence="2">
    <name type="scientific">Longilinea arvoryzae</name>
    <dbReference type="NCBI Taxonomy" id="360412"/>
    <lineage>
        <taxon>Bacteria</taxon>
        <taxon>Bacillati</taxon>
        <taxon>Chloroflexota</taxon>
        <taxon>Anaerolineae</taxon>
        <taxon>Anaerolineales</taxon>
        <taxon>Anaerolineaceae</taxon>
        <taxon>Longilinea</taxon>
    </lineage>
</organism>
<dbReference type="Gene3D" id="3.40.430.10">
    <property type="entry name" value="Dihydrofolate Reductase, subunit A"/>
    <property type="match status" value="1"/>
</dbReference>
<proteinExistence type="predicted"/>
<dbReference type="STRING" id="360412.LARV_00758"/>
<dbReference type="InterPro" id="IPR002734">
    <property type="entry name" value="RibDG_C"/>
</dbReference>
<sequence length="186" mass="21254">MRKVIFQNMLTLDGLFEGPQHEIDWHTVDAEFNEYAIALNAELDTLLFGRRTYELMAAYWPSPEARRDDPLVADMMNRLQKVVFSRMLDHVDWENSRLVKSDPAVEVARLKALPGKNMAIFGSADLSTTLIQHRLIDEYRLFFNPIILGAGHPAFKGLLDRIPLKLVGSKIFKSGLVQLNYQPVQV</sequence>
<dbReference type="InterPro" id="IPR024072">
    <property type="entry name" value="DHFR-like_dom_sf"/>
</dbReference>
<dbReference type="OrthoDB" id="195113at2"/>
<dbReference type="AlphaFoldDB" id="A0A0S7BCQ9"/>
<dbReference type="SUPFAM" id="SSF53597">
    <property type="entry name" value="Dihydrofolate reductase-like"/>
    <property type="match status" value="1"/>
</dbReference>
<keyword evidence="3" id="KW-1185">Reference proteome</keyword>
<evidence type="ECO:0000313" key="3">
    <source>
        <dbReference type="Proteomes" id="UP000055060"/>
    </source>
</evidence>
<evidence type="ECO:0000313" key="2">
    <source>
        <dbReference type="EMBL" id="GAP13017.1"/>
    </source>
</evidence>
<dbReference type="GO" id="GO:0009231">
    <property type="term" value="P:riboflavin biosynthetic process"/>
    <property type="evidence" value="ECO:0007669"/>
    <property type="project" value="InterPro"/>
</dbReference>
<dbReference type="PANTHER" id="PTHR38011:SF11">
    <property type="entry name" value="2,5-DIAMINO-6-RIBOSYLAMINO-4(3H)-PYRIMIDINONE 5'-PHOSPHATE REDUCTASE"/>
    <property type="match status" value="1"/>
</dbReference>
<dbReference type="PANTHER" id="PTHR38011">
    <property type="entry name" value="DIHYDROFOLATE REDUCTASE FAMILY PROTEIN (AFU_ORTHOLOGUE AFUA_8G06820)"/>
    <property type="match status" value="1"/>
</dbReference>
<reference evidence="2" key="1">
    <citation type="submission" date="2015-07" db="EMBL/GenBank/DDBJ databases">
        <title>Draft Genome Sequences of Anaerolinea thermolimosa IMO-1, Bellilinea caldifistulae GOMI-1, Leptolinea tardivitalis YMTK-2, Levilinea saccharolytica KIBI-1,Longilinea arvoryzae KOME-1, Previously Described as Members of the Anaerolineaceae (Chloroflexi).</title>
        <authorList>
            <person name="Sekiguchi Y."/>
            <person name="Ohashi A."/>
            <person name="Matsuura N."/>
            <person name="Tourlousse M.D."/>
        </authorList>
    </citation>
    <scope>NUCLEOTIDE SEQUENCE [LARGE SCALE GENOMIC DNA]</scope>
    <source>
        <strain evidence="2">KOME-1</strain>
    </source>
</reference>
<dbReference type="EMBL" id="DF967972">
    <property type="protein sequence ID" value="GAP13017.1"/>
    <property type="molecule type" value="Genomic_DNA"/>
</dbReference>
<dbReference type="Proteomes" id="UP000055060">
    <property type="component" value="Unassembled WGS sequence"/>
</dbReference>
<evidence type="ECO:0000259" key="1">
    <source>
        <dbReference type="Pfam" id="PF01872"/>
    </source>
</evidence>
<dbReference type="RefSeq" id="WP_075072387.1">
    <property type="nucleotide sequence ID" value="NZ_DF967972.1"/>
</dbReference>
<accession>A0A0S7BCQ9</accession>
<protein>
    <submittedName>
        <fullName evidence="2">Dihydrofolate reductase</fullName>
    </submittedName>
</protein>